<dbReference type="EMBL" id="CP017150">
    <property type="protein sequence ID" value="AOP52503.1"/>
    <property type="molecule type" value="Genomic_DNA"/>
</dbReference>
<feature type="transmembrane region" description="Helical" evidence="1">
    <location>
        <begin position="111"/>
        <end position="127"/>
    </location>
</feature>
<evidence type="ECO:0000313" key="8">
    <source>
        <dbReference type="EMBL" id="SMX92054.1"/>
    </source>
</evidence>
<gene>
    <name evidence="6" type="ORF">BAUR920_00429</name>
    <name evidence="7" type="ORF">BAURA63_01123</name>
    <name evidence="8" type="ORF">BAURA86_02166</name>
    <name evidence="2" type="ORF">BLSMQ_0789</name>
    <name evidence="5" type="ORF">CIK62_07435</name>
    <name evidence="4" type="ORF">CIK64_10820</name>
    <name evidence="3" type="ORF">CIK65_16530</name>
    <name evidence="9" type="ORF">EB834_02565</name>
</gene>
<keyword evidence="1" id="KW-1133">Transmembrane helix</keyword>
<evidence type="ECO:0000313" key="2">
    <source>
        <dbReference type="EMBL" id="AOP52503.1"/>
    </source>
</evidence>
<evidence type="ECO:0000313" key="17">
    <source>
        <dbReference type="Proteomes" id="UP000297736"/>
    </source>
</evidence>
<dbReference type="Proteomes" id="UP000094793">
    <property type="component" value="Chromosome"/>
</dbReference>
<accession>A0A1D7W0G2</accession>
<dbReference type="InterPro" id="IPR009732">
    <property type="entry name" value="DUF1304"/>
</dbReference>
<evidence type="ECO:0000256" key="1">
    <source>
        <dbReference type="SAM" id="Phobius"/>
    </source>
</evidence>
<evidence type="ECO:0000313" key="10">
    <source>
        <dbReference type="Proteomes" id="UP000094793"/>
    </source>
</evidence>
<dbReference type="Proteomes" id="UP000217720">
    <property type="component" value="Unassembled WGS sequence"/>
</dbReference>
<reference evidence="10" key="2">
    <citation type="submission" date="2016-09" db="EMBL/GenBank/DDBJ databases">
        <title>Complete Genome Sequence of Brevibacterium linens SMQ-1335.</title>
        <authorList>
            <person name="de Melo A.G."/>
            <person name="Labrie S.J."/>
            <person name="Dumaresq J."/>
            <person name="Roberts R.J."/>
            <person name="Tremblay D.M."/>
            <person name="Moineau S."/>
        </authorList>
    </citation>
    <scope>NUCLEOTIDE SEQUENCE [LARGE SCALE GENOMIC DNA]</scope>
    <source>
        <strain evidence="10">SMQ-1335</strain>
    </source>
</reference>
<dbReference type="EMBL" id="NRGQ01000026">
    <property type="protein sequence ID" value="PCC41898.1"/>
    <property type="molecule type" value="Genomic_DNA"/>
</dbReference>
<name>A0A1D7W0G2_BREAU</name>
<evidence type="ECO:0000313" key="13">
    <source>
        <dbReference type="Proteomes" id="UP000218620"/>
    </source>
</evidence>
<accession>A0A2A3ZFF7</accession>
<reference evidence="9 17" key="6">
    <citation type="submission" date="2018-10" db="EMBL/GenBank/DDBJ databases">
        <title>Brevibacterium genomes from Austrain hard cheese rinds.</title>
        <authorList>
            <person name="Anast J.M."/>
            <person name="Dzieciol M."/>
            <person name="Schultz D.L."/>
            <person name="Mann E."/>
            <person name="Wagner M."/>
            <person name="Schmitz-Esser S."/>
        </authorList>
    </citation>
    <scope>NUCLEOTIDE SEQUENCE [LARGE SCALE GENOMIC DNA]</scope>
    <source>
        <strain evidence="9 17">L261</strain>
    </source>
</reference>
<reference evidence="2" key="1">
    <citation type="submission" date="2016-09" db="EMBL/GenBank/DDBJ databases">
        <title>Complete Genome Sequence of Brevibacterium aurantiacum SMQ-1335.</title>
        <authorList>
            <person name="de Melo A.G."/>
            <person name="Labrie S.J."/>
            <person name="Dumaresq J."/>
            <person name="Roberts R.J."/>
            <person name="Tremblay D.M."/>
            <person name="Moineau S."/>
        </authorList>
    </citation>
    <scope>NUCLEOTIDE SEQUENCE</scope>
    <source>
        <strain evidence="2">SMQ-1335</strain>
    </source>
</reference>
<dbReference type="Proteomes" id="UP000234300">
    <property type="component" value="Unassembled WGS sequence"/>
</dbReference>
<dbReference type="Proteomes" id="UP000234327">
    <property type="component" value="Unassembled WGS sequence"/>
</dbReference>
<reference evidence="14" key="5">
    <citation type="submission" date="2017-03" db="EMBL/GenBank/DDBJ databases">
        <authorList>
            <person name="Monnet C."/>
        </authorList>
    </citation>
    <scope>NUCLEOTIDE SEQUENCE [LARGE SCALE GENOMIC DNA]</scope>
    <source>
        <strain evidence="14">CNRZ 920</strain>
    </source>
</reference>
<dbReference type="EMBL" id="FXYZ01000004">
    <property type="protein sequence ID" value="SMX73684.1"/>
    <property type="molecule type" value="Genomic_DNA"/>
</dbReference>
<keyword evidence="1" id="KW-0812">Transmembrane</keyword>
<feature type="transmembrane region" description="Helical" evidence="1">
    <location>
        <begin position="6"/>
        <end position="23"/>
    </location>
</feature>
<dbReference type="RefSeq" id="WP_069599562.1">
    <property type="nucleotide sequence ID" value="NZ_CP017150.1"/>
</dbReference>
<evidence type="ECO:0000313" key="14">
    <source>
        <dbReference type="Proteomes" id="UP000234289"/>
    </source>
</evidence>
<evidence type="ECO:0000313" key="6">
    <source>
        <dbReference type="EMBL" id="SMX68164.1"/>
    </source>
</evidence>
<dbReference type="Proteomes" id="UP000217564">
    <property type="component" value="Unassembled WGS sequence"/>
</dbReference>
<keyword evidence="1" id="KW-0472">Membrane</keyword>
<dbReference type="Proteomes" id="UP000218620">
    <property type="component" value="Unassembled WGS sequence"/>
</dbReference>
<dbReference type="Proteomes" id="UP000234289">
    <property type="component" value="Unassembled WGS sequence"/>
</dbReference>
<accession>A0A2H1HZ48</accession>
<evidence type="ECO:0000313" key="11">
    <source>
        <dbReference type="Proteomes" id="UP000217564"/>
    </source>
</evidence>
<reference evidence="15 16" key="4">
    <citation type="submission" date="2017-03" db="EMBL/GenBank/DDBJ databases">
        <authorList>
            <person name="Afonso C.L."/>
            <person name="Miller P.J."/>
            <person name="Scott M.A."/>
            <person name="Spackman E."/>
            <person name="Goraichik I."/>
            <person name="Dimitrov K.M."/>
            <person name="Suarez D.L."/>
            <person name="Swayne D.E."/>
        </authorList>
    </citation>
    <scope>NUCLEOTIDE SEQUENCE [LARGE SCALE GENOMIC DNA]</scope>
    <source>
        <strain evidence="7">6</strain>
        <strain evidence="16">6(3)</strain>
        <strain evidence="8">8</strain>
        <strain evidence="15">8(6)</strain>
        <strain evidence="6">CNRZ 920</strain>
    </source>
</reference>
<evidence type="ECO:0000313" key="15">
    <source>
        <dbReference type="Proteomes" id="UP000234300"/>
    </source>
</evidence>
<organism evidence="2 10">
    <name type="scientific">Brevibacterium aurantiacum</name>
    <dbReference type="NCBI Taxonomy" id="273384"/>
    <lineage>
        <taxon>Bacteria</taxon>
        <taxon>Bacillati</taxon>
        <taxon>Actinomycetota</taxon>
        <taxon>Actinomycetes</taxon>
        <taxon>Micrococcales</taxon>
        <taxon>Brevibacteriaceae</taxon>
        <taxon>Brevibacterium</taxon>
    </lineage>
</organism>
<dbReference type="EMBL" id="NRGP01000014">
    <property type="protein sequence ID" value="PCC46551.1"/>
    <property type="molecule type" value="Genomic_DNA"/>
</dbReference>
<feature type="transmembrane region" description="Helical" evidence="1">
    <location>
        <begin position="55"/>
        <end position="75"/>
    </location>
</feature>
<proteinExistence type="predicted"/>
<dbReference type="EMBL" id="NRGO01000007">
    <property type="protein sequence ID" value="PCC50732.1"/>
    <property type="molecule type" value="Genomic_DNA"/>
</dbReference>
<sequence>MTILGLILAGLAAALHVFIFYLESIAWTGPRARATFGTSEEDAAATKSMAFNQGFYNLFLALAVFIGIIVCLAGAPTVGLTLVFTGVGSMLAAALVLVASSPDLASSAIKQGLLPLLAVVSLLIGIAV</sequence>
<evidence type="ECO:0000313" key="12">
    <source>
        <dbReference type="Proteomes" id="UP000217720"/>
    </source>
</evidence>
<evidence type="ECO:0000313" key="16">
    <source>
        <dbReference type="Proteomes" id="UP000234327"/>
    </source>
</evidence>
<dbReference type="KEGG" id="blin:BLSMQ_0789"/>
<dbReference type="PATRIC" id="fig|1703.10.peg.811"/>
<evidence type="ECO:0000313" key="7">
    <source>
        <dbReference type="EMBL" id="SMX73684.1"/>
    </source>
</evidence>
<dbReference type="Pfam" id="PF06993">
    <property type="entry name" value="DUF1304"/>
    <property type="match status" value="1"/>
</dbReference>
<dbReference type="AlphaFoldDB" id="A0A1D7W0G2"/>
<dbReference type="EMBL" id="RHFF01000002">
    <property type="protein sequence ID" value="TGD40110.1"/>
    <property type="molecule type" value="Genomic_DNA"/>
</dbReference>
<reference evidence="11 12" key="3">
    <citation type="journal article" date="2017" name="Elife">
        <title>Extensive horizontal gene transfer in cheese-associated bacteria.</title>
        <authorList>
            <person name="Bonham K.S."/>
            <person name="Wolfe B.E."/>
            <person name="Dutton R.J."/>
        </authorList>
    </citation>
    <scope>NUCLEOTIDE SEQUENCE [LARGE SCALE GENOMIC DNA]</scope>
    <source>
        <strain evidence="5 12">900_6</strain>
        <strain evidence="4 11">947_7</strain>
        <strain evidence="3 13">962_8</strain>
    </source>
</reference>
<feature type="transmembrane region" description="Helical" evidence="1">
    <location>
        <begin position="81"/>
        <end position="99"/>
    </location>
</feature>
<dbReference type="PANTHER" id="PTHR38446">
    <property type="entry name" value="BLL0914 PROTEIN"/>
    <property type="match status" value="1"/>
</dbReference>
<dbReference type="Proteomes" id="UP000297736">
    <property type="component" value="Unassembled WGS sequence"/>
</dbReference>
<dbReference type="GeneID" id="60905163"/>
<dbReference type="PANTHER" id="PTHR38446:SF1">
    <property type="entry name" value="BLL0914 PROTEIN"/>
    <property type="match status" value="1"/>
</dbReference>
<dbReference type="EMBL" id="FXZG01000002">
    <property type="protein sequence ID" value="SMX68164.1"/>
    <property type="molecule type" value="Genomic_DNA"/>
</dbReference>
<evidence type="ECO:0000313" key="9">
    <source>
        <dbReference type="EMBL" id="TGD40110.1"/>
    </source>
</evidence>
<evidence type="ECO:0000313" key="3">
    <source>
        <dbReference type="EMBL" id="PCC41898.1"/>
    </source>
</evidence>
<dbReference type="EMBL" id="FXZI01000007">
    <property type="protein sequence ID" value="SMX92054.1"/>
    <property type="molecule type" value="Genomic_DNA"/>
</dbReference>
<evidence type="ECO:0000313" key="4">
    <source>
        <dbReference type="EMBL" id="PCC46551.1"/>
    </source>
</evidence>
<dbReference type="OrthoDB" id="9803832at2"/>
<protein>
    <submittedName>
        <fullName evidence="3">DUF1304 domain-containing protein</fullName>
    </submittedName>
    <submittedName>
        <fullName evidence="6">Putative membrane protein</fullName>
    </submittedName>
</protein>
<evidence type="ECO:0000313" key="5">
    <source>
        <dbReference type="EMBL" id="PCC50732.1"/>
    </source>
</evidence>